<dbReference type="PANTHER" id="PTHR43156:SF2">
    <property type="entry name" value="STAGE II SPORULATION PROTEIN E"/>
    <property type="match status" value="1"/>
</dbReference>
<organism evidence="4 5">
    <name type="scientific">Marinomonas profundi</name>
    <dbReference type="NCBI Taxonomy" id="2726122"/>
    <lineage>
        <taxon>Bacteria</taxon>
        <taxon>Pseudomonadati</taxon>
        <taxon>Pseudomonadota</taxon>
        <taxon>Gammaproteobacteria</taxon>
        <taxon>Oceanospirillales</taxon>
        <taxon>Oceanospirillaceae</taxon>
        <taxon>Marinomonas</taxon>
    </lineage>
</organism>
<reference evidence="4 5" key="1">
    <citation type="submission" date="2020-04" db="EMBL/GenBank/DDBJ databases">
        <title>Marinomonas sp. M1K-6 isolated from the deep seawater of the Mariana Trench.</title>
        <authorList>
            <person name="Li Y."/>
        </authorList>
    </citation>
    <scope>NUCLEOTIDE SEQUENCE [LARGE SCALE GENOMIC DNA]</scope>
    <source>
        <strain evidence="4 5">M1K-6</strain>
    </source>
</reference>
<dbReference type="PANTHER" id="PTHR43156">
    <property type="entry name" value="STAGE II SPORULATION PROTEIN E-RELATED"/>
    <property type="match status" value="1"/>
</dbReference>
<dbReference type="RefSeq" id="WP_168822584.1">
    <property type="nucleotide sequence ID" value="NZ_CP073013.1"/>
</dbReference>
<dbReference type="SUPFAM" id="SSF52172">
    <property type="entry name" value="CheY-like"/>
    <property type="match status" value="1"/>
</dbReference>
<dbReference type="GO" id="GO:0016791">
    <property type="term" value="F:phosphatase activity"/>
    <property type="evidence" value="ECO:0007669"/>
    <property type="project" value="TreeGrafter"/>
</dbReference>
<dbReference type="SUPFAM" id="SSF55874">
    <property type="entry name" value="ATPase domain of HSP90 chaperone/DNA topoisomerase II/histidine kinase"/>
    <property type="match status" value="1"/>
</dbReference>
<evidence type="ECO:0000313" key="4">
    <source>
        <dbReference type="EMBL" id="NLQ16540.1"/>
    </source>
</evidence>
<dbReference type="Gene3D" id="3.30.565.10">
    <property type="entry name" value="Histidine kinase-like ATPase, C-terminal domain"/>
    <property type="match status" value="1"/>
</dbReference>
<comment type="caution">
    <text evidence="2">Lacks conserved residue(s) required for the propagation of feature annotation.</text>
</comment>
<sequence length="571" mass="63418">MEQPQPLTILIADDNPVDRLLLASILRQFGHKVILAVDGRDAVEKFDAKTVQLVCLGITMPHKNGWEVAEDIQCITGDLFIPIIFLSGVVDAVALSNCLRVGGADFISKPYNTALITTKLNTIVRLLVMRRTLEEQRDAMALYNQQLLNEQDVAKVVYENITHSNCLNDSALSTFHYGTHTFNGDVILAAYKPNGGMHLLLGDFTGHGLSAAIGALPLADIFFDWTKKGFLMRQIIPEINARLKGILPTNMFCSAAFIDIKVNDKSIEIWNGGLPDLLFFSQQSDRPIRFASKNLPLGILSPELFECRIDPVSFSSGDRIMAFSDGVYEALDGAGTMFCDSVLPPLYKGEIRAEESVDWLMAQLQQEDVLDNPHDDISCLSVRLDPAIGIDSSRHLVSKAHHEAPADFSFDYVLHADSLRNTDPLPYVLQILTTVPGLSRFSSQIFMILSELYSNALEHGVLKLSSAKKDSSDGFSSYYEERERTLANLTEGFVKISVKVTSDRQHRLLVLYVEDSGVGFDFHRASYDTSNTELLYNRGLGLLHRLCSKLEFSKGGRAVSAHYCWQVGEES</sequence>
<dbReference type="Gene3D" id="3.60.40.10">
    <property type="entry name" value="PPM-type phosphatase domain"/>
    <property type="match status" value="1"/>
</dbReference>
<dbReference type="InterPro" id="IPR001789">
    <property type="entry name" value="Sig_transdc_resp-reg_receiver"/>
</dbReference>
<dbReference type="InterPro" id="IPR011006">
    <property type="entry name" value="CheY-like_superfamily"/>
</dbReference>
<evidence type="ECO:0000256" key="2">
    <source>
        <dbReference type="PROSITE-ProRule" id="PRU00169"/>
    </source>
</evidence>
<dbReference type="InterPro" id="IPR052016">
    <property type="entry name" value="Bact_Sigma-Reg"/>
</dbReference>
<protein>
    <submittedName>
        <fullName evidence="4">SpoIIE family protein phosphatase</fullName>
    </submittedName>
</protein>
<dbReference type="InterPro" id="IPR036457">
    <property type="entry name" value="PPM-type-like_dom_sf"/>
</dbReference>
<gene>
    <name evidence="4" type="ORF">HGG82_02740</name>
</gene>
<dbReference type="Proteomes" id="UP000586067">
    <property type="component" value="Unassembled WGS sequence"/>
</dbReference>
<dbReference type="PROSITE" id="PS50110">
    <property type="entry name" value="RESPONSE_REGULATORY"/>
    <property type="match status" value="1"/>
</dbReference>
<dbReference type="AlphaFoldDB" id="A0A847R8E8"/>
<dbReference type="InterPro" id="IPR036890">
    <property type="entry name" value="HATPase_C_sf"/>
</dbReference>
<dbReference type="Gene3D" id="3.40.50.2300">
    <property type="match status" value="1"/>
</dbReference>
<accession>A0A847R8E8</accession>
<evidence type="ECO:0000259" key="3">
    <source>
        <dbReference type="PROSITE" id="PS50110"/>
    </source>
</evidence>
<dbReference type="InterPro" id="IPR001932">
    <property type="entry name" value="PPM-type_phosphatase-like_dom"/>
</dbReference>
<name>A0A847R8E8_9GAMM</name>
<dbReference type="Pfam" id="PF07228">
    <property type="entry name" value="SpoIIE"/>
    <property type="match status" value="1"/>
</dbReference>
<proteinExistence type="predicted"/>
<feature type="domain" description="Response regulatory" evidence="3">
    <location>
        <begin position="8"/>
        <end position="124"/>
    </location>
</feature>
<dbReference type="CDD" id="cd00156">
    <property type="entry name" value="REC"/>
    <property type="match status" value="1"/>
</dbReference>
<dbReference type="GO" id="GO:0000160">
    <property type="term" value="P:phosphorelay signal transduction system"/>
    <property type="evidence" value="ECO:0007669"/>
    <property type="project" value="InterPro"/>
</dbReference>
<dbReference type="Pfam" id="PF00072">
    <property type="entry name" value="Response_reg"/>
    <property type="match status" value="1"/>
</dbReference>
<comment type="caution">
    <text evidence="4">The sequence shown here is derived from an EMBL/GenBank/DDBJ whole genome shotgun (WGS) entry which is preliminary data.</text>
</comment>
<dbReference type="SMART" id="SM00448">
    <property type="entry name" value="REC"/>
    <property type="match status" value="1"/>
</dbReference>
<evidence type="ECO:0000256" key="1">
    <source>
        <dbReference type="ARBA" id="ARBA00022801"/>
    </source>
</evidence>
<dbReference type="EMBL" id="JABAEK010000002">
    <property type="protein sequence ID" value="NLQ16540.1"/>
    <property type="molecule type" value="Genomic_DNA"/>
</dbReference>
<evidence type="ECO:0000313" key="5">
    <source>
        <dbReference type="Proteomes" id="UP000586067"/>
    </source>
</evidence>
<keyword evidence="5" id="KW-1185">Reference proteome</keyword>
<keyword evidence="1" id="KW-0378">Hydrolase</keyword>